<reference evidence="4 5" key="1">
    <citation type="journal article" date="2015" name="Microbiome">
        <title>Genomic resolution of linkages in carbon, nitrogen, and sulfur cycling among widespread estuary sediment bacteria.</title>
        <authorList>
            <person name="Baker B.J."/>
            <person name="Lazar C.S."/>
            <person name="Teske A.P."/>
            <person name="Dick G.J."/>
        </authorList>
    </citation>
    <scope>NUCLEOTIDE SEQUENCE [LARGE SCALE GENOMIC DNA]</scope>
    <source>
        <strain evidence="4">DG_24</strain>
    </source>
</reference>
<keyword evidence="1" id="KW-0880">Kelch repeat</keyword>
<protein>
    <recommendedName>
        <fullName evidence="6">Galactose oxidase</fullName>
    </recommendedName>
</protein>
<dbReference type="Proteomes" id="UP000052008">
    <property type="component" value="Unassembled WGS sequence"/>
</dbReference>
<evidence type="ECO:0000313" key="5">
    <source>
        <dbReference type="Proteomes" id="UP000052008"/>
    </source>
</evidence>
<dbReference type="Pfam" id="PF24681">
    <property type="entry name" value="Kelch_KLHDC2_KLHL20_DRC7"/>
    <property type="match status" value="1"/>
</dbReference>
<evidence type="ECO:0000313" key="4">
    <source>
        <dbReference type="EMBL" id="KPJ53908.1"/>
    </source>
</evidence>
<keyword evidence="3" id="KW-0732">Signal</keyword>
<gene>
    <name evidence="4" type="ORF">AMJ39_02655</name>
</gene>
<dbReference type="InterPro" id="IPR015915">
    <property type="entry name" value="Kelch-typ_b-propeller"/>
</dbReference>
<keyword evidence="2" id="KW-0677">Repeat</keyword>
<proteinExistence type="predicted"/>
<dbReference type="InterPro" id="IPR011043">
    <property type="entry name" value="Gal_Oxase/kelch_b-propeller"/>
</dbReference>
<dbReference type="EMBL" id="LIZS01000010">
    <property type="protein sequence ID" value="KPJ53908.1"/>
    <property type="molecule type" value="Genomic_DNA"/>
</dbReference>
<evidence type="ECO:0000256" key="3">
    <source>
        <dbReference type="SAM" id="SignalP"/>
    </source>
</evidence>
<name>A0A0S7WUT7_UNCT6</name>
<feature type="signal peptide" evidence="3">
    <location>
        <begin position="1"/>
        <end position="30"/>
    </location>
</feature>
<dbReference type="SUPFAM" id="SSF117281">
    <property type="entry name" value="Kelch motif"/>
    <property type="match status" value="1"/>
</dbReference>
<dbReference type="AlphaFoldDB" id="A0A0S7WUT7"/>
<feature type="chain" id="PRO_5006639653" description="Galactose oxidase" evidence="3">
    <location>
        <begin position="31"/>
        <end position="354"/>
    </location>
</feature>
<sequence>MRATLTPLRLRGSLCVVCLSLVLVLAQASAAYEWKRFAPEARCGHQAVVDTVNGQMVLAAGWGESGYMNDVWGLHCERGLYWRHIMPAGPAPPGRMQYALVLDTGDHALIMFGGNAGGTLLNDVWKLTLTPGSETWTDLSPPGQAPEPRLGPVAVYDPITHRVVIFGGVSEYATFFNDVWAFDLATSDWTQVYPSGTPPSGRREAAAIYDPEGHRMIVFGGYNDPEQFLNDTWALNLEGPGSAMSWVELTPSGGPPAVRRGHDVTYDWVAHRMLVHGGWNYPWFQFFRDVWALDLATLTWSQIPGAGQLPMPARNQSVVFFAKCGIKGILTFGGNVWDAGVYKWHTNECFMLLD</sequence>
<dbReference type="Gene3D" id="2.120.10.80">
    <property type="entry name" value="Kelch-type beta propeller"/>
    <property type="match status" value="2"/>
</dbReference>
<organism evidence="4 5">
    <name type="scientific">candidate division TA06 bacterium DG_24</name>
    <dbReference type="NCBI Taxonomy" id="1703770"/>
    <lineage>
        <taxon>Bacteria</taxon>
        <taxon>Bacteria division TA06</taxon>
    </lineage>
</organism>
<accession>A0A0S7WUT7</accession>
<comment type="caution">
    <text evidence="4">The sequence shown here is derived from an EMBL/GenBank/DDBJ whole genome shotgun (WGS) entry which is preliminary data.</text>
</comment>
<dbReference type="PANTHER" id="PTHR46093">
    <property type="entry name" value="ACYL-COA-BINDING DOMAIN-CONTAINING PROTEIN 5"/>
    <property type="match status" value="1"/>
</dbReference>
<dbReference type="SUPFAM" id="SSF50965">
    <property type="entry name" value="Galactose oxidase, central domain"/>
    <property type="match status" value="1"/>
</dbReference>
<dbReference type="STRING" id="1703770.AMJ39_02655"/>
<evidence type="ECO:0000256" key="1">
    <source>
        <dbReference type="ARBA" id="ARBA00022441"/>
    </source>
</evidence>
<evidence type="ECO:0008006" key="6">
    <source>
        <dbReference type="Google" id="ProtNLM"/>
    </source>
</evidence>
<evidence type="ECO:0000256" key="2">
    <source>
        <dbReference type="ARBA" id="ARBA00022737"/>
    </source>
</evidence>
<dbReference type="PANTHER" id="PTHR46093:SF18">
    <property type="entry name" value="FIBRONECTIN TYPE-III DOMAIN-CONTAINING PROTEIN"/>
    <property type="match status" value="1"/>
</dbReference>